<reference evidence="2 3" key="1">
    <citation type="submission" date="2013-03" db="EMBL/GenBank/DDBJ databases">
        <authorList>
            <person name="Warren W."/>
            <person name="Wilson R.K."/>
        </authorList>
    </citation>
    <scope>NUCLEOTIDE SEQUENCE</scope>
</reference>
<dbReference type="Ensembl" id="ENSMFAT00000083736.1">
    <property type="protein sequence ID" value="ENSMFAP00000060738.1"/>
    <property type="gene ID" value="ENSMFAG00000051122.1"/>
</dbReference>
<evidence type="ECO:0000313" key="3">
    <source>
        <dbReference type="Proteomes" id="UP000233100"/>
    </source>
</evidence>
<keyword evidence="1" id="KW-0472">Membrane</keyword>
<keyword evidence="1" id="KW-0812">Transmembrane</keyword>
<dbReference type="PRINTS" id="PR02045">
    <property type="entry name" value="F138DOMAIN"/>
</dbReference>
<keyword evidence="3" id="KW-1185">Reference proteome</keyword>
<evidence type="ECO:0000313" key="2">
    <source>
        <dbReference type="Ensembl" id="ENSMFAP00000060738.1"/>
    </source>
</evidence>
<dbReference type="PANTHER" id="PTHR12138:SF135">
    <property type="entry name" value="SAM DOMAIN-CONTAINING PROTEIN"/>
    <property type="match status" value="1"/>
</dbReference>
<name>A0A7N9IG88_MACFA</name>
<dbReference type="Proteomes" id="UP000233100">
    <property type="component" value="Chromosome 19"/>
</dbReference>
<organism evidence="2 3">
    <name type="scientific">Macaca fascicularis</name>
    <name type="common">Crab-eating macaque</name>
    <name type="synonym">Cynomolgus monkey</name>
    <dbReference type="NCBI Taxonomy" id="9541"/>
    <lineage>
        <taxon>Eukaryota</taxon>
        <taxon>Metazoa</taxon>
        <taxon>Chordata</taxon>
        <taxon>Craniata</taxon>
        <taxon>Vertebrata</taxon>
        <taxon>Euteleostomi</taxon>
        <taxon>Mammalia</taxon>
        <taxon>Eutheria</taxon>
        <taxon>Euarchontoglires</taxon>
        <taxon>Primates</taxon>
        <taxon>Haplorrhini</taxon>
        <taxon>Catarrhini</taxon>
        <taxon>Cercopithecidae</taxon>
        <taxon>Cercopithecinae</taxon>
        <taxon>Macaca</taxon>
    </lineage>
</organism>
<sequence>RVLVRVSRGSCTSARPPALRVLLNTLKAPSGTELLGVLFCFCFCFFFFFLRRSLALSPRLETSDRISAHCNLCLPGSWDYRYTPPHPAKFCIILVDMGFHHIGRAGLELLTSSDLPASASQSAGITDKRQEWGVEVPVEGPAHRVHFRLLWRLRKNLLAFNPK</sequence>
<keyword evidence="1" id="KW-1133">Transmembrane helix</keyword>
<protein>
    <submittedName>
        <fullName evidence="2">Uncharacterized protein</fullName>
    </submittedName>
</protein>
<dbReference type="GeneTree" id="ENSGT01150000286943"/>
<proteinExistence type="predicted"/>
<accession>A0A7N9IG88</accession>
<reference evidence="2" key="2">
    <citation type="submission" date="2025-08" db="UniProtKB">
        <authorList>
            <consortium name="Ensembl"/>
        </authorList>
    </citation>
    <scope>IDENTIFICATION</scope>
</reference>
<feature type="transmembrane region" description="Helical" evidence="1">
    <location>
        <begin position="34"/>
        <end position="50"/>
    </location>
</feature>
<dbReference type="AlphaFoldDB" id="A0A7N9IG88"/>
<reference evidence="2" key="3">
    <citation type="submission" date="2025-09" db="UniProtKB">
        <authorList>
            <consortium name="Ensembl"/>
        </authorList>
    </citation>
    <scope>IDENTIFICATION</scope>
</reference>
<dbReference type="PANTHER" id="PTHR12138">
    <property type="entry name" value="PRIMATE-EXPANDED PROTEIN FAMILY"/>
    <property type="match status" value="1"/>
</dbReference>
<evidence type="ECO:0000256" key="1">
    <source>
        <dbReference type="SAM" id="Phobius"/>
    </source>
</evidence>